<dbReference type="Gene3D" id="3.30.1360.10">
    <property type="entry name" value="RNA polymerase, RBP11-like subunit"/>
    <property type="match status" value="1"/>
</dbReference>
<evidence type="ECO:0000256" key="1">
    <source>
        <dbReference type="ARBA" id="ARBA00004123"/>
    </source>
</evidence>
<dbReference type="SUPFAM" id="SSF55257">
    <property type="entry name" value="RBP11-like subunits of RNA polymerase"/>
    <property type="match status" value="1"/>
</dbReference>
<organism evidence="9 10">
    <name type="scientific">Testicularia cyperi</name>
    <dbReference type="NCBI Taxonomy" id="1882483"/>
    <lineage>
        <taxon>Eukaryota</taxon>
        <taxon>Fungi</taxon>
        <taxon>Dikarya</taxon>
        <taxon>Basidiomycota</taxon>
        <taxon>Ustilaginomycotina</taxon>
        <taxon>Ustilaginomycetes</taxon>
        <taxon>Ustilaginales</taxon>
        <taxon>Anthracoideaceae</taxon>
        <taxon>Testicularia</taxon>
    </lineage>
</organism>
<evidence type="ECO:0000313" key="10">
    <source>
        <dbReference type="Proteomes" id="UP000246740"/>
    </source>
</evidence>
<dbReference type="PROSITE" id="PS01154">
    <property type="entry name" value="RNA_POL_L_13KD"/>
    <property type="match status" value="1"/>
</dbReference>
<comment type="similarity">
    <text evidence="6">Belongs to the archaeal Rpo11/eukaryotic RPB11/RPC19 RNA polymerase subunit family.</text>
</comment>
<keyword evidence="5" id="KW-0539">Nucleus</keyword>
<dbReference type="CDD" id="cd07029">
    <property type="entry name" value="RNAP_I_III_AC19"/>
    <property type="match status" value="1"/>
</dbReference>
<dbReference type="GO" id="GO:0006383">
    <property type="term" value="P:transcription by RNA polymerase III"/>
    <property type="evidence" value="ECO:0007669"/>
    <property type="project" value="TreeGrafter"/>
</dbReference>
<feature type="domain" description="DNA-directed RNA polymerase RBP11-like dimerisation" evidence="8">
    <location>
        <begin position="25"/>
        <end position="95"/>
    </location>
</feature>
<dbReference type="AlphaFoldDB" id="A0A317Y0V2"/>
<dbReference type="InterPro" id="IPR022905">
    <property type="entry name" value="Rpo11-like"/>
</dbReference>
<dbReference type="GO" id="GO:0005736">
    <property type="term" value="C:RNA polymerase I complex"/>
    <property type="evidence" value="ECO:0007669"/>
    <property type="project" value="TreeGrafter"/>
</dbReference>
<dbReference type="GO" id="GO:0005666">
    <property type="term" value="C:RNA polymerase III complex"/>
    <property type="evidence" value="ECO:0007669"/>
    <property type="project" value="TreeGrafter"/>
</dbReference>
<evidence type="ECO:0000256" key="6">
    <source>
        <dbReference type="ARBA" id="ARBA00025751"/>
    </source>
</evidence>
<feature type="compositionally biased region" description="Basic and acidic residues" evidence="7">
    <location>
        <begin position="128"/>
        <end position="146"/>
    </location>
</feature>
<evidence type="ECO:0000256" key="7">
    <source>
        <dbReference type="SAM" id="MobiDB-lite"/>
    </source>
</evidence>
<dbReference type="GO" id="GO:0055029">
    <property type="term" value="C:nuclear DNA-directed RNA polymerase complex"/>
    <property type="evidence" value="ECO:0007669"/>
    <property type="project" value="UniProtKB-ARBA"/>
</dbReference>
<dbReference type="GO" id="GO:0006362">
    <property type="term" value="P:transcription elongation by RNA polymerase I"/>
    <property type="evidence" value="ECO:0007669"/>
    <property type="project" value="TreeGrafter"/>
</dbReference>
<keyword evidence="10" id="KW-1185">Reference proteome</keyword>
<keyword evidence="4" id="KW-0804">Transcription</keyword>
<dbReference type="PANTHER" id="PTHR13946">
    <property type="entry name" value="DNA-DIRECTED RNA POLYMERASE I,II,III"/>
    <property type="match status" value="1"/>
</dbReference>
<keyword evidence="3" id="KW-0240">DNA-directed RNA polymerase</keyword>
<name>A0A317Y0V2_9BASI</name>
<dbReference type="PANTHER" id="PTHR13946:SF28">
    <property type="entry name" value="DNA-DIRECTED RNA POLYMERASES I AND III SUBUNIT RPAC2"/>
    <property type="match status" value="1"/>
</dbReference>
<proteinExistence type="inferred from homology"/>
<dbReference type="Proteomes" id="UP000246740">
    <property type="component" value="Unassembled WGS sequence"/>
</dbReference>
<evidence type="ECO:0000256" key="3">
    <source>
        <dbReference type="ARBA" id="ARBA00022478"/>
    </source>
</evidence>
<dbReference type="FunCoup" id="A0A317Y0V2">
    <property type="interactions" value="191"/>
</dbReference>
<dbReference type="HAMAP" id="MF_00261">
    <property type="entry name" value="RNApol_arch_Rpo11"/>
    <property type="match status" value="1"/>
</dbReference>
<dbReference type="FunFam" id="3.30.1360.10:FF:000006">
    <property type="entry name" value="DNA-directed RNA polymerases I and III subunit RPAC2"/>
    <property type="match status" value="1"/>
</dbReference>
<dbReference type="GO" id="GO:0003899">
    <property type="term" value="F:DNA-directed RNA polymerase activity"/>
    <property type="evidence" value="ECO:0007669"/>
    <property type="project" value="InterPro"/>
</dbReference>
<dbReference type="GO" id="GO:0046983">
    <property type="term" value="F:protein dimerization activity"/>
    <property type="evidence" value="ECO:0007669"/>
    <property type="project" value="InterPro"/>
</dbReference>
<dbReference type="InParanoid" id="A0A317Y0V2"/>
<comment type="subcellular location">
    <subcellularLocation>
        <location evidence="1">Nucleus</location>
    </subcellularLocation>
</comment>
<evidence type="ECO:0000256" key="5">
    <source>
        <dbReference type="ARBA" id="ARBA00023242"/>
    </source>
</evidence>
<gene>
    <name evidence="9" type="ORF">BCV70DRAFT_12824</name>
</gene>
<dbReference type="GO" id="GO:0003677">
    <property type="term" value="F:DNA binding"/>
    <property type="evidence" value="ECO:0007669"/>
    <property type="project" value="InterPro"/>
</dbReference>
<dbReference type="OrthoDB" id="510325at2759"/>
<dbReference type="InterPro" id="IPR008193">
    <property type="entry name" value="RNA_pol_Rpb11_13-16kDa_CS"/>
</dbReference>
<dbReference type="InterPro" id="IPR009025">
    <property type="entry name" value="RBP11-like_dimer"/>
</dbReference>
<dbReference type="InterPro" id="IPR033898">
    <property type="entry name" value="RNAP_AC19"/>
</dbReference>
<protein>
    <recommendedName>
        <fullName evidence="2">DNA-directed RNA polymerases I and III subunit RPAC2</fullName>
    </recommendedName>
</protein>
<evidence type="ECO:0000259" key="8">
    <source>
        <dbReference type="Pfam" id="PF13656"/>
    </source>
</evidence>
<evidence type="ECO:0000313" key="9">
    <source>
        <dbReference type="EMBL" id="PWZ03181.1"/>
    </source>
</evidence>
<evidence type="ECO:0000256" key="2">
    <source>
        <dbReference type="ARBA" id="ARBA00022079"/>
    </source>
</evidence>
<evidence type="ECO:0000256" key="4">
    <source>
        <dbReference type="ARBA" id="ARBA00023163"/>
    </source>
</evidence>
<sequence length="155" mass="17041">MGDGPTSLSEKITLLAGYEPDFSAVTFCLMEEDHTLGNALRYMIMKDPRVEFCGYSNPHPSENKIHLRVQMYGEGSALDALRDAIENLDQLFAAIGDAYDASLGAGNYETFAEPKLDHDKLAAMAEAGKQRRKEEQAREAEARKQAAVEAAGRPM</sequence>
<dbReference type="Pfam" id="PF13656">
    <property type="entry name" value="RNA_pol_L_2"/>
    <property type="match status" value="1"/>
</dbReference>
<reference evidence="9 10" key="1">
    <citation type="journal article" date="2018" name="Mol. Biol. Evol.">
        <title>Broad Genomic Sampling Reveals a Smut Pathogenic Ancestry of the Fungal Clade Ustilaginomycotina.</title>
        <authorList>
            <person name="Kijpornyongpan T."/>
            <person name="Mondo S.J."/>
            <person name="Barry K."/>
            <person name="Sandor L."/>
            <person name="Lee J."/>
            <person name="Lipzen A."/>
            <person name="Pangilinan J."/>
            <person name="LaButti K."/>
            <person name="Hainaut M."/>
            <person name="Henrissat B."/>
            <person name="Grigoriev I.V."/>
            <person name="Spatafora J.W."/>
            <person name="Aime M.C."/>
        </authorList>
    </citation>
    <scope>NUCLEOTIDE SEQUENCE [LARGE SCALE GENOMIC DNA]</scope>
    <source>
        <strain evidence="9 10">MCA 3645</strain>
    </source>
</reference>
<accession>A0A317Y0V2</accession>
<dbReference type="InterPro" id="IPR036603">
    <property type="entry name" value="RBP11-like"/>
</dbReference>
<dbReference type="STRING" id="1882483.A0A317Y0V2"/>
<dbReference type="EMBL" id="KZ819188">
    <property type="protein sequence ID" value="PWZ03181.1"/>
    <property type="molecule type" value="Genomic_DNA"/>
</dbReference>
<feature type="region of interest" description="Disordered" evidence="7">
    <location>
        <begin position="126"/>
        <end position="155"/>
    </location>
</feature>